<keyword evidence="3" id="KW-1003">Cell membrane</keyword>
<keyword evidence="6 7" id="KW-0472">Membrane</keyword>
<evidence type="ECO:0000256" key="5">
    <source>
        <dbReference type="ARBA" id="ARBA00022989"/>
    </source>
</evidence>
<name>A0A410X4X7_9BACL</name>
<accession>A0A410X4X7</accession>
<evidence type="ECO:0000256" key="4">
    <source>
        <dbReference type="ARBA" id="ARBA00022692"/>
    </source>
</evidence>
<comment type="similarity">
    <text evidence="7">Belongs to the binding-protein-dependent transport system permease family.</text>
</comment>
<evidence type="ECO:0000313" key="11">
    <source>
        <dbReference type="Proteomes" id="UP000288943"/>
    </source>
</evidence>
<organism evidence="10 11">
    <name type="scientific">Paenibacillus chitinolyticus</name>
    <dbReference type="NCBI Taxonomy" id="79263"/>
    <lineage>
        <taxon>Bacteria</taxon>
        <taxon>Bacillati</taxon>
        <taxon>Bacillota</taxon>
        <taxon>Bacilli</taxon>
        <taxon>Bacillales</taxon>
        <taxon>Paenibacillaceae</taxon>
        <taxon>Paenibacillus</taxon>
    </lineage>
</organism>
<dbReference type="PANTHER" id="PTHR43744">
    <property type="entry name" value="ABC TRANSPORTER PERMEASE PROTEIN MG189-RELATED-RELATED"/>
    <property type="match status" value="1"/>
</dbReference>
<evidence type="ECO:0000256" key="6">
    <source>
        <dbReference type="ARBA" id="ARBA00023136"/>
    </source>
</evidence>
<dbReference type="EMBL" id="JAMDMJ010000011">
    <property type="protein sequence ID" value="MCY9596160.1"/>
    <property type="molecule type" value="Genomic_DNA"/>
</dbReference>
<dbReference type="PROSITE" id="PS50928">
    <property type="entry name" value="ABC_TM1"/>
    <property type="match status" value="1"/>
</dbReference>
<dbReference type="InterPro" id="IPR035906">
    <property type="entry name" value="MetI-like_sf"/>
</dbReference>
<dbReference type="RefSeq" id="WP_084706569.1">
    <property type="nucleotide sequence ID" value="NZ_CP026520.1"/>
</dbReference>
<dbReference type="GeneID" id="95375278"/>
<dbReference type="Gene3D" id="1.10.3720.10">
    <property type="entry name" value="MetI-like"/>
    <property type="match status" value="1"/>
</dbReference>
<evidence type="ECO:0000256" key="7">
    <source>
        <dbReference type="RuleBase" id="RU363032"/>
    </source>
</evidence>
<keyword evidence="5 7" id="KW-1133">Transmembrane helix</keyword>
<feature type="transmembrane region" description="Helical" evidence="7">
    <location>
        <begin position="20"/>
        <end position="42"/>
    </location>
</feature>
<dbReference type="Proteomes" id="UP001527202">
    <property type="component" value="Unassembled WGS sequence"/>
</dbReference>
<evidence type="ECO:0000313" key="10">
    <source>
        <dbReference type="EMBL" id="QAV21682.1"/>
    </source>
</evidence>
<proteinExistence type="inferred from homology"/>
<evidence type="ECO:0000313" key="12">
    <source>
        <dbReference type="Proteomes" id="UP001527202"/>
    </source>
</evidence>
<evidence type="ECO:0000256" key="3">
    <source>
        <dbReference type="ARBA" id="ARBA00022475"/>
    </source>
</evidence>
<feature type="transmembrane region" description="Helical" evidence="7">
    <location>
        <begin position="118"/>
        <end position="139"/>
    </location>
</feature>
<dbReference type="OrthoDB" id="187395at2"/>
<dbReference type="CDD" id="cd06261">
    <property type="entry name" value="TM_PBP2"/>
    <property type="match status" value="1"/>
</dbReference>
<sequence length="289" mass="32405">MISTAQGTKVAVSKRKSGRLLSRLLTFGITALVMIPFPWMILLSFKDNQSILTDPLSIPKSFSLENYVRAFQTLDMGLLYKNTFFIAVVSVFMGLVVSFMSSFALSRMVFKSNKWKNGLYLFLIAGLAIPPFILLYPIYKITIFFGIENTYLSLILPYIATTLSFNTLLFVGFLKDFPSEIEEAALIDGANLYILCAKVVIPIVKPVMMTILIFNTLYVWNEFPFAATLITDQSLMTISMAISEFKGRYNIDYGGIVSANLLFIIPQLIFFTIFQKHIVEGMTAGAVKG</sequence>
<reference evidence="10 11" key="1">
    <citation type="submission" date="2018-01" db="EMBL/GenBank/DDBJ databases">
        <title>The whole genome sequencing and assembly of Paenibacillus chitinolyticus KCCM 41400 strain.</title>
        <authorList>
            <person name="Kim J.-Y."/>
            <person name="Park M.-K."/>
            <person name="Lee Y.-J."/>
            <person name="Yi H."/>
            <person name="Bahn Y.-S."/>
            <person name="Kim J.F."/>
            <person name="Lee D.-W."/>
        </authorList>
    </citation>
    <scope>NUCLEOTIDE SEQUENCE [LARGE SCALE GENOMIC DNA]</scope>
    <source>
        <strain evidence="10 11">KCCM 41400</strain>
    </source>
</reference>
<keyword evidence="2 7" id="KW-0813">Transport</keyword>
<evidence type="ECO:0000256" key="1">
    <source>
        <dbReference type="ARBA" id="ARBA00004651"/>
    </source>
</evidence>
<feature type="transmembrane region" description="Helical" evidence="7">
    <location>
        <begin position="192"/>
        <end position="214"/>
    </location>
</feature>
<keyword evidence="4 7" id="KW-0812">Transmembrane</keyword>
<dbReference type="Pfam" id="PF00528">
    <property type="entry name" value="BPD_transp_1"/>
    <property type="match status" value="1"/>
</dbReference>
<feature type="transmembrane region" description="Helical" evidence="7">
    <location>
        <begin position="253"/>
        <end position="274"/>
    </location>
</feature>
<dbReference type="InterPro" id="IPR000515">
    <property type="entry name" value="MetI-like"/>
</dbReference>
<comment type="subcellular location">
    <subcellularLocation>
        <location evidence="1 7">Cell membrane</location>
        <topology evidence="1 7">Multi-pass membrane protein</topology>
    </subcellularLocation>
</comment>
<dbReference type="PANTHER" id="PTHR43744:SF8">
    <property type="entry name" value="SN-GLYCEROL-3-PHOSPHATE TRANSPORT SYSTEM PERMEASE PROTEIN UGPE"/>
    <property type="match status" value="1"/>
</dbReference>
<keyword evidence="12" id="KW-1185">Reference proteome</keyword>
<protein>
    <submittedName>
        <fullName evidence="10">Carbohydrate ABC transporter permease</fullName>
    </submittedName>
</protein>
<dbReference type="EMBL" id="CP026520">
    <property type="protein sequence ID" value="QAV21682.1"/>
    <property type="molecule type" value="Genomic_DNA"/>
</dbReference>
<evidence type="ECO:0000313" key="9">
    <source>
        <dbReference type="EMBL" id="MCY9596160.1"/>
    </source>
</evidence>
<dbReference type="Proteomes" id="UP000288943">
    <property type="component" value="Chromosome"/>
</dbReference>
<feature type="transmembrane region" description="Helical" evidence="7">
    <location>
        <begin position="84"/>
        <end position="106"/>
    </location>
</feature>
<evidence type="ECO:0000256" key="2">
    <source>
        <dbReference type="ARBA" id="ARBA00022448"/>
    </source>
</evidence>
<feature type="transmembrane region" description="Helical" evidence="7">
    <location>
        <begin position="151"/>
        <end position="171"/>
    </location>
</feature>
<dbReference type="AlphaFoldDB" id="A0A410X4X7"/>
<dbReference type="KEGG" id="pchi:PC41400_10715"/>
<gene>
    <name evidence="9" type="ORF">M5X16_10275</name>
    <name evidence="10" type="ORF">PC41400_10715</name>
</gene>
<dbReference type="GO" id="GO:0055085">
    <property type="term" value="P:transmembrane transport"/>
    <property type="evidence" value="ECO:0007669"/>
    <property type="project" value="InterPro"/>
</dbReference>
<dbReference type="SUPFAM" id="SSF161098">
    <property type="entry name" value="MetI-like"/>
    <property type="match status" value="1"/>
</dbReference>
<dbReference type="GO" id="GO:0005886">
    <property type="term" value="C:plasma membrane"/>
    <property type="evidence" value="ECO:0007669"/>
    <property type="project" value="UniProtKB-SubCell"/>
</dbReference>
<evidence type="ECO:0000259" key="8">
    <source>
        <dbReference type="PROSITE" id="PS50928"/>
    </source>
</evidence>
<reference evidence="9 12" key="2">
    <citation type="submission" date="2022-05" db="EMBL/GenBank/DDBJ databases">
        <title>Genome Sequencing of Bee-Associated Microbes.</title>
        <authorList>
            <person name="Dunlap C."/>
        </authorList>
    </citation>
    <scope>NUCLEOTIDE SEQUENCE [LARGE SCALE GENOMIC DNA]</scope>
    <source>
        <strain evidence="9 12">NRRL B-23120</strain>
    </source>
</reference>
<feature type="domain" description="ABC transmembrane type-1" evidence="8">
    <location>
        <begin position="80"/>
        <end position="274"/>
    </location>
</feature>